<dbReference type="AlphaFoldDB" id="A0A8T0SN03"/>
<feature type="region of interest" description="Disordered" evidence="5">
    <location>
        <begin position="26"/>
        <end position="50"/>
    </location>
</feature>
<dbReference type="SMART" id="SM00249">
    <property type="entry name" value="PHD"/>
    <property type="match status" value="1"/>
</dbReference>
<dbReference type="InterPro" id="IPR001965">
    <property type="entry name" value="Znf_PHD"/>
</dbReference>
<evidence type="ECO:0000313" key="8">
    <source>
        <dbReference type="Proteomes" id="UP000823388"/>
    </source>
</evidence>
<comment type="caution">
    <text evidence="7">The sequence shown here is derived from an EMBL/GenBank/DDBJ whole genome shotgun (WGS) entry which is preliminary data.</text>
</comment>
<name>A0A8T0SN03_PANVG</name>
<protein>
    <recommendedName>
        <fullName evidence="6">PHD-type domain-containing protein</fullName>
    </recommendedName>
</protein>
<dbReference type="GO" id="GO:0008270">
    <property type="term" value="F:zinc ion binding"/>
    <property type="evidence" value="ECO:0007669"/>
    <property type="project" value="UniProtKB-KW"/>
</dbReference>
<keyword evidence="1" id="KW-0479">Metal-binding</keyword>
<dbReference type="InterPro" id="IPR011011">
    <property type="entry name" value="Znf_FYVE_PHD"/>
</dbReference>
<keyword evidence="8" id="KW-1185">Reference proteome</keyword>
<reference evidence="7" key="1">
    <citation type="submission" date="2020-05" db="EMBL/GenBank/DDBJ databases">
        <title>WGS assembly of Panicum virgatum.</title>
        <authorList>
            <person name="Lovell J.T."/>
            <person name="Jenkins J."/>
            <person name="Shu S."/>
            <person name="Juenger T.E."/>
            <person name="Schmutz J."/>
        </authorList>
    </citation>
    <scope>NUCLEOTIDE SEQUENCE</scope>
    <source>
        <strain evidence="7">AP13</strain>
    </source>
</reference>
<dbReference type="InterPro" id="IPR013083">
    <property type="entry name" value="Znf_RING/FYVE/PHD"/>
</dbReference>
<dbReference type="Proteomes" id="UP000823388">
    <property type="component" value="Chromosome 5K"/>
</dbReference>
<evidence type="ECO:0000256" key="2">
    <source>
        <dbReference type="ARBA" id="ARBA00022771"/>
    </source>
</evidence>
<dbReference type="SUPFAM" id="SSF57903">
    <property type="entry name" value="FYVE/PHD zinc finger"/>
    <property type="match status" value="1"/>
</dbReference>
<gene>
    <name evidence="7" type="ORF">PVAP13_5KG359014</name>
</gene>
<evidence type="ECO:0000256" key="5">
    <source>
        <dbReference type="SAM" id="MobiDB-lite"/>
    </source>
</evidence>
<dbReference type="Pfam" id="PF00628">
    <property type="entry name" value="PHD"/>
    <property type="match status" value="1"/>
</dbReference>
<proteinExistence type="predicted"/>
<keyword evidence="2 4" id="KW-0863">Zinc-finger</keyword>
<dbReference type="Gene3D" id="3.30.40.10">
    <property type="entry name" value="Zinc/RING finger domain, C3HC4 (zinc finger)"/>
    <property type="match status" value="1"/>
</dbReference>
<feature type="compositionally biased region" description="Polar residues" evidence="5">
    <location>
        <begin position="32"/>
        <end position="50"/>
    </location>
</feature>
<evidence type="ECO:0000256" key="4">
    <source>
        <dbReference type="PROSITE-ProRule" id="PRU00146"/>
    </source>
</evidence>
<feature type="domain" description="PHD-type" evidence="6">
    <location>
        <begin position="77"/>
        <end position="127"/>
    </location>
</feature>
<accession>A0A8T0SN03</accession>
<keyword evidence="3" id="KW-0862">Zinc</keyword>
<evidence type="ECO:0000313" key="7">
    <source>
        <dbReference type="EMBL" id="KAG2598403.1"/>
    </source>
</evidence>
<evidence type="ECO:0000259" key="6">
    <source>
        <dbReference type="PROSITE" id="PS50016"/>
    </source>
</evidence>
<organism evidence="7 8">
    <name type="scientific">Panicum virgatum</name>
    <name type="common">Blackwell switchgrass</name>
    <dbReference type="NCBI Taxonomy" id="38727"/>
    <lineage>
        <taxon>Eukaryota</taxon>
        <taxon>Viridiplantae</taxon>
        <taxon>Streptophyta</taxon>
        <taxon>Embryophyta</taxon>
        <taxon>Tracheophyta</taxon>
        <taxon>Spermatophyta</taxon>
        <taxon>Magnoliopsida</taxon>
        <taxon>Liliopsida</taxon>
        <taxon>Poales</taxon>
        <taxon>Poaceae</taxon>
        <taxon>PACMAD clade</taxon>
        <taxon>Panicoideae</taxon>
        <taxon>Panicodae</taxon>
        <taxon>Paniceae</taxon>
        <taxon>Panicinae</taxon>
        <taxon>Panicum</taxon>
        <taxon>Panicum sect. Hiantes</taxon>
    </lineage>
</organism>
<sequence length="183" mass="19513">MACQDIILLAKNLSSLTEDSYEKLVGRERGSTDGQPNGATVTSSKPQSLVQSDALVPSTSQGNQLDQPGPSDLSDVHSTCNQCGKEARGGSILKCSRCMLSCHISCIEPHDPSISTGSWCCKNCSTTCIEPIEGDMVLANYGPNCLHGNCVVCDRLEVCRSPESEDAPNDNSRANGHFQCELC</sequence>
<dbReference type="InterPro" id="IPR019787">
    <property type="entry name" value="Znf_PHD-finger"/>
</dbReference>
<evidence type="ECO:0000256" key="3">
    <source>
        <dbReference type="ARBA" id="ARBA00022833"/>
    </source>
</evidence>
<dbReference type="PROSITE" id="PS50016">
    <property type="entry name" value="ZF_PHD_2"/>
    <property type="match status" value="1"/>
</dbReference>
<evidence type="ECO:0000256" key="1">
    <source>
        <dbReference type="ARBA" id="ARBA00022723"/>
    </source>
</evidence>
<dbReference type="EMBL" id="CM029045">
    <property type="protein sequence ID" value="KAG2598403.1"/>
    <property type="molecule type" value="Genomic_DNA"/>
</dbReference>